<proteinExistence type="predicted"/>
<sequence length="324" mass="36742">MIINRVKIADYYVQISKKDISKEQKKSDFIWGTSLNPFPTGKIDQKELDGIIASLKDLGVKYVRLEYPNDGQEPATHEPTIKKVFDAGFEVVLLIQPQKAYNEIGDPYQDGFDIAQKISKYYHYINYFQLGNEPATDAIKLGWSGIVGNAYEPERYQKVSTWLKGASEGVKIGNSQAKKIITGHWLHIAFIDMLINDGIQFDIIGWDWFAEKSNILSVETDKGEVKVLDRIASLGKDVWIMEFGERGDDEKAQVEYYQVRLDEIIKSGKVKGIINLNLYDQAFLLGGPNQYNGILSLKKNSTGQFELGEPRPAYNILKQFIANN</sequence>
<evidence type="ECO:0000313" key="2">
    <source>
        <dbReference type="Proteomes" id="UP000230137"/>
    </source>
</evidence>
<dbReference type="Gene3D" id="3.20.20.80">
    <property type="entry name" value="Glycosidases"/>
    <property type="match status" value="1"/>
</dbReference>
<dbReference type="SUPFAM" id="SSF51445">
    <property type="entry name" value="(Trans)glycosidases"/>
    <property type="match status" value="1"/>
</dbReference>
<comment type="caution">
    <text evidence="1">The sequence shown here is derived from an EMBL/GenBank/DDBJ whole genome shotgun (WGS) entry which is preliminary data.</text>
</comment>
<dbReference type="AlphaFoldDB" id="A0A2M7W3L9"/>
<name>A0A2M7W3L9_9BACT</name>
<dbReference type="Proteomes" id="UP000230137">
    <property type="component" value="Unassembled WGS sequence"/>
</dbReference>
<evidence type="ECO:0008006" key="3">
    <source>
        <dbReference type="Google" id="ProtNLM"/>
    </source>
</evidence>
<accession>A0A2M7W3L9</accession>
<reference evidence="2" key="1">
    <citation type="submission" date="2017-09" db="EMBL/GenBank/DDBJ databases">
        <title>Depth-based differentiation of microbial function through sediment-hosted aquifers and enrichment of novel symbionts in the deep terrestrial subsurface.</title>
        <authorList>
            <person name="Probst A.J."/>
            <person name="Ladd B."/>
            <person name="Jarett J.K."/>
            <person name="Geller-Mcgrath D.E."/>
            <person name="Sieber C.M.K."/>
            <person name="Emerson J.B."/>
            <person name="Anantharaman K."/>
            <person name="Thomas B.C."/>
            <person name="Malmstrom R."/>
            <person name="Stieglmeier M."/>
            <person name="Klingl A."/>
            <person name="Woyke T."/>
            <person name="Ryan C.M."/>
            <person name="Banfield J.F."/>
        </authorList>
    </citation>
    <scope>NUCLEOTIDE SEQUENCE [LARGE SCALE GENOMIC DNA]</scope>
</reference>
<dbReference type="EMBL" id="PFQF01000037">
    <property type="protein sequence ID" value="PJA20140.1"/>
    <property type="molecule type" value="Genomic_DNA"/>
</dbReference>
<dbReference type="InterPro" id="IPR017853">
    <property type="entry name" value="GH"/>
</dbReference>
<organism evidence="1 2">
    <name type="scientific">Candidatus Berkelbacteria bacterium CG_4_10_14_0_2_um_filter_35_9_33_12</name>
    <dbReference type="NCBI Taxonomy" id="1974499"/>
    <lineage>
        <taxon>Bacteria</taxon>
        <taxon>Candidatus Berkelbacteria</taxon>
    </lineage>
</organism>
<protein>
    <recommendedName>
        <fullName evidence="3">Glycoside hydrolase family 5 domain-containing protein</fullName>
    </recommendedName>
</protein>
<gene>
    <name evidence="1" type="ORF">COX60_02550</name>
</gene>
<evidence type="ECO:0000313" key="1">
    <source>
        <dbReference type="EMBL" id="PJA20140.1"/>
    </source>
</evidence>